<protein>
    <recommendedName>
        <fullName evidence="2">PAS domain-containing protein</fullName>
    </recommendedName>
</protein>
<proteinExistence type="predicted"/>
<evidence type="ECO:0000259" key="2">
    <source>
        <dbReference type="PROSITE" id="PS50112"/>
    </source>
</evidence>
<feature type="compositionally biased region" description="Polar residues" evidence="1">
    <location>
        <begin position="223"/>
        <end position="235"/>
    </location>
</feature>
<feature type="region of interest" description="Disordered" evidence="1">
    <location>
        <begin position="196"/>
        <end position="253"/>
    </location>
</feature>
<feature type="domain" description="PAS" evidence="2">
    <location>
        <begin position="72"/>
        <end position="125"/>
    </location>
</feature>
<gene>
    <name evidence="3" type="ORF">GCM10009863_46870</name>
</gene>
<dbReference type="SMART" id="SM00091">
    <property type="entry name" value="PAS"/>
    <property type="match status" value="1"/>
</dbReference>
<evidence type="ECO:0000256" key="1">
    <source>
        <dbReference type="SAM" id="MobiDB-lite"/>
    </source>
</evidence>
<dbReference type="Proteomes" id="UP001501447">
    <property type="component" value="Unassembled WGS sequence"/>
</dbReference>
<feature type="region of interest" description="Disordered" evidence="1">
    <location>
        <begin position="449"/>
        <end position="479"/>
    </location>
</feature>
<dbReference type="InterPro" id="IPR035965">
    <property type="entry name" value="PAS-like_dom_sf"/>
</dbReference>
<organism evidence="3 4">
    <name type="scientific">Streptomyces axinellae</name>
    <dbReference type="NCBI Taxonomy" id="552788"/>
    <lineage>
        <taxon>Bacteria</taxon>
        <taxon>Bacillati</taxon>
        <taxon>Actinomycetota</taxon>
        <taxon>Actinomycetes</taxon>
        <taxon>Kitasatosporales</taxon>
        <taxon>Streptomycetaceae</taxon>
        <taxon>Streptomyces</taxon>
    </lineage>
</organism>
<dbReference type="Pfam" id="PF08448">
    <property type="entry name" value="PAS_4"/>
    <property type="match status" value="1"/>
</dbReference>
<dbReference type="InterPro" id="IPR000014">
    <property type="entry name" value="PAS"/>
</dbReference>
<sequence length="479" mass="50220">MTGVDEFGTELADFRRRVDGLKAARALPDTEPLSTLDAALFELQHAADVLWPRYEELVAASRKGTDRTGSREPQVLRALFQRLPVPVTLLDRDGVVRRMNTAASELFGIGAGYASGRPLAGSLAHSARAAFRSQVAAVARGEGSRSLRVHLLRPPCTEAPESRELRVTLNMLRTPGSQRGTVLAVFQLVAHTVPVVPLPGRPSGRASDRSSADRSSDPSPGRTSAQSPGRPSGQASWGRPSGQSPERGRPESARTLPELTRHAELLDLVDDVAAELLVSASAEEAVTRAAAVLHTRFADWVVVDRRHGSGRLRRSLVLAPEGAGETREAIAAQNPAEVPVVTDAAQRGSETLLVRPEGPEALGTDTTGAPVLARAEVSSLLCVPLTAPPGLPGCQGRTGRRAAGESALGALTLLRSGGRNAFGLAEAGVVDRMARHLALALGRFERPAESVPADAGAVREGTGTGPKDVGSVPEGAEST</sequence>
<dbReference type="CDD" id="cd00130">
    <property type="entry name" value="PAS"/>
    <property type="match status" value="1"/>
</dbReference>
<dbReference type="EMBL" id="BAAARJ010000016">
    <property type="protein sequence ID" value="GAA2626646.1"/>
    <property type="molecule type" value="Genomic_DNA"/>
</dbReference>
<accession>A0ABN3QHG4</accession>
<evidence type="ECO:0000313" key="4">
    <source>
        <dbReference type="Proteomes" id="UP001501447"/>
    </source>
</evidence>
<reference evidence="3 4" key="1">
    <citation type="journal article" date="2019" name="Int. J. Syst. Evol. Microbiol.">
        <title>The Global Catalogue of Microorganisms (GCM) 10K type strain sequencing project: providing services to taxonomists for standard genome sequencing and annotation.</title>
        <authorList>
            <consortium name="The Broad Institute Genomics Platform"/>
            <consortium name="The Broad Institute Genome Sequencing Center for Infectious Disease"/>
            <person name="Wu L."/>
            <person name="Ma J."/>
        </authorList>
    </citation>
    <scope>NUCLEOTIDE SEQUENCE [LARGE SCALE GENOMIC DNA]</scope>
    <source>
        <strain evidence="3 4">JCM 16373</strain>
    </source>
</reference>
<feature type="compositionally biased region" description="Basic and acidic residues" evidence="1">
    <location>
        <begin position="206"/>
        <end position="216"/>
    </location>
</feature>
<comment type="caution">
    <text evidence="3">The sequence shown here is derived from an EMBL/GenBank/DDBJ whole genome shotgun (WGS) entry which is preliminary data.</text>
</comment>
<name>A0ABN3QHG4_9ACTN</name>
<dbReference type="Gene3D" id="3.30.450.20">
    <property type="entry name" value="PAS domain"/>
    <property type="match status" value="1"/>
</dbReference>
<dbReference type="InterPro" id="IPR013656">
    <property type="entry name" value="PAS_4"/>
</dbReference>
<keyword evidence="4" id="KW-1185">Reference proteome</keyword>
<dbReference type="SUPFAM" id="SSF55785">
    <property type="entry name" value="PYP-like sensor domain (PAS domain)"/>
    <property type="match status" value="1"/>
</dbReference>
<dbReference type="PROSITE" id="PS50112">
    <property type="entry name" value="PAS"/>
    <property type="match status" value="1"/>
</dbReference>
<evidence type="ECO:0000313" key="3">
    <source>
        <dbReference type="EMBL" id="GAA2626646.1"/>
    </source>
</evidence>
<dbReference type="RefSeq" id="WP_344568317.1">
    <property type="nucleotide sequence ID" value="NZ_BAAARJ010000016.1"/>
</dbReference>